<feature type="compositionally biased region" description="Polar residues" evidence="7">
    <location>
        <begin position="863"/>
        <end position="879"/>
    </location>
</feature>
<dbReference type="OrthoDB" id="1194450at2759"/>
<keyword evidence="2 5" id="KW-0217">Developmental protein</keyword>
<keyword evidence="6" id="KW-0175">Coiled coil</keyword>
<name>W9RCF3_9ROSA</name>
<dbReference type="eggNOG" id="ENOG502QR8U">
    <property type="taxonomic scope" value="Eukaryota"/>
</dbReference>
<feature type="coiled-coil region" evidence="6">
    <location>
        <begin position="112"/>
        <end position="254"/>
    </location>
</feature>
<feature type="region of interest" description="Disordered" evidence="7">
    <location>
        <begin position="834"/>
        <end position="885"/>
    </location>
</feature>
<evidence type="ECO:0000256" key="2">
    <source>
        <dbReference type="ARBA" id="ARBA00022473"/>
    </source>
</evidence>
<reference evidence="9" key="1">
    <citation type="submission" date="2013-01" db="EMBL/GenBank/DDBJ databases">
        <title>Draft Genome Sequence of a Mulberry Tree, Morus notabilis C.K. Schneid.</title>
        <authorList>
            <person name="He N."/>
            <person name="Zhao S."/>
        </authorList>
    </citation>
    <scope>NUCLEOTIDE SEQUENCE</scope>
</reference>
<accession>W9RCF3</accession>
<organism evidence="8 9">
    <name type="scientific">Morus notabilis</name>
    <dbReference type="NCBI Taxonomy" id="981085"/>
    <lineage>
        <taxon>Eukaryota</taxon>
        <taxon>Viridiplantae</taxon>
        <taxon>Streptophyta</taxon>
        <taxon>Embryophyta</taxon>
        <taxon>Tracheophyta</taxon>
        <taxon>Spermatophyta</taxon>
        <taxon>Magnoliopsida</taxon>
        <taxon>eudicotyledons</taxon>
        <taxon>Gunneridae</taxon>
        <taxon>Pentapetalae</taxon>
        <taxon>rosids</taxon>
        <taxon>fabids</taxon>
        <taxon>Rosales</taxon>
        <taxon>Moraceae</taxon>
        <taxon>Moreae</taxon>
        <taxon>Morus</taxon>
    </lineage>
</organism>
<comment type="similarity">
    <text evidence="1 5">Belongs to the Frigida family.</text>
</comment>
<dbReference type="InterPro" id="IPR012474">
    <property type="entry name" value="Frigida"/>
</dbReference>
<dbReference type="STRING" id="981085.W9RCF3"/>
<gene>
    <name evidence="8" type="ORF">L484_010214</name>
</gene>
<keyword evidence="4 5" id="KW-0287">Flowering</keyword>
<evidence type="ECO:0000256" key="5">
    <source>
        <dbReference type="RuleBase" id="RU364012"/>
    </source>
</evidence>
<evidence type="ECO:0000313" key="8">
    <source>
        <dbReference type="EMBL" id="EXB67648.1"/>
    </source>
</evidence>
<dbReference type="Pfam" id="PF07899">
    <property type="entry name" value="Frigida"/>
    <property type="match status" value="2"/>
</dbReference>
<dbReference type="KEGG" id="mnt:21393515"/>
<dbReference type="Proteomes" id="UP000030645">
    <property type="component" value="Unassembled WGS sequence"/>
</dbReference>
<dbReference type="PANTHER" id="PTHR31791">
    <property type="entry name" value="FRIGIDA-LIKE PROTEIN 3-RELATED"/>
    <property type="match status" value="1"/>
</dbReference>
<keyword evidence="3 5" id="KW-0221">Differentiation</keyword>
<dbReference type="PANTHER" id="PTHR31791:SF37">
    <property type="entry name" value="A_TM021B04.7 PROTEIN"/>
    <property type="match status" value="1"/>
</dbReference>
<proteinExistence type="inferred from homology"/>
<evidence type="ECO:0000256" key="3">
    <source>
        <dbReference type="ARBA" id="ARBA00022782"/>
    </source>
</evidence>
<evidence type="ECO:0000256" key="6">
    <source>
        <dbReference type="SAM" id="Coils"/>
    </source>
</evidence>
<dbReference type="GO" id="GO:0030154">
    <property type="term" value="P:cell differentiation"/>
    <property type="evidence" value="ECO:0007669"/>
    <property type="project" value="UniProtKB-KW"/>
</dbReference>
<evidence type="ECO:0000256" key="4">
    <source>
        <dbReference type="ARBA" id="ARBA00023089"/>
    </source>
</evidence>
<protein>
    <recommendedName>
        <fullName evidence="5">FRIGIDA-like protein</fullName>
    </recommendedName>
</protein>
<dbReference type="EMBL" id="KE344566">
    <property type="protein sequence ID" value="EXB67648.1"/>
    <property type="molecule type" value="Genomic_DNA"/>
</dbReference>
<evidence type="ECO:0000256" key="1">
    <source>
        <dbReference type="ARBA" id="ARBA00008956"/>
    </source>
</evidence>
<sequence length="936" mass="108064">MGAEEITSDLKISELKQGVLCKAHEEFHSQASSMLVFSLQWRDLENHFESIRKSLRTQLQGLIEREEHVASRERQLEAREAELSSNLDSKAKELEGIEKLIGEQAKALELSLQHLDSLKSLIQENREELEVKERQYVAIQKLIKEGEEELESLEKRIKQQSKEAESKEKELDSMQRSLRSYKDDIELKDREYNAIRRSVEERKKGFELKGEQLRMCRSSIDECEKEIKLKEENLNSLRNSIAECSNELKLKQKQLHLVEKHLELKERKFVSLKQSVDQCAQQFEMKEMKIEGCLKELELKEKLCESKSRELDLMYKKVEECLKECEVKEKNFSSLQKLVQKRSRELEAKESRFKKTVVEFKMRRKELESSEKSNEVRVKEKTNILPFQVKVEQPEYTHANNAAISQSITKTGKDLQFILNRHLKRHDSVCGELFSVLQASPDPAKLVLDAMEGFYPSQSRGQNSKFDVNIVRRSCILLLEQLIGCSAQIKPQVREEAVKLASDWKAKMKKENYLEAVGFMQFLTSYRLASTFDANELRSLLDIVGQRQGSELRQTLSTADKAPVTIKIEQAENSAAGVVTSSSNLQLSTTQNDIFAQLQTLPDPANFVLDHIQWCLSQHWKRGDAAFEENSMRYCILLFEKLWRIFPRIQPSVKEDAMKLAGEWKDKMREKTENHWEALGFLLFLAAYRLVSSFGEDEILKFLETISQHIEALESCLSLSFASLIPEFVQNLIQRKKLTDAVGLICKFNLTDRFSPLPLLTSYMEDLKEYTKVNCKEKKPIKEKDKITDDEIAALTAVIKCIKDYNLDSKNFCIAILKRLRLLEQMKRDRRRSAHLAHSQIEQEHQQQAWKKRKNNTVADPGQPQQRNNKFPRASSSTVGPHGPHIFAPVFPRPPYFPPNPHAFLISLDSPQFVLGGSGDIVRPNRGVLPSAGLRY</sequence>
<dbReference type="AlphaFoldDB" id="W9RCF3"/>
<keyword evidence="9" id="KW-1185">Reference proteome</keyword>
<dbReference type="GO" id="GO:0009908">
    <property type="term" value="P:flower development"/>
    <property type="evidence" value="ECO:0007669"/>
    <property type="project" value="UniProtKB-KW"/>
</dbReference>
<dbReference type="SUPFAM" id="SSF57997">
    <property type="entry name" value="Tropomyosin"/>
    <property type="match status" value="1"/>
</dbReference>
<evidence type="ECO:0000313" key="9">
    <source>
        <dbReference type="Proteomes" id="UP000030645"/>
    </source>
</evidence>
<evidence type="ECO:0000256" key="7">
    <source>
        <dbReference type="SAM" id="MobiDB-lite"/>
    </source>
</evidence>